<organism evidence="1 2">
    <name type="scientific">Aliivibrio fischeri</name>
    <name type="common">Vibrio fischeri</name>
    <dbReference type="NCBI Taxonomy" id="668"/>
    <lineage>
        <taxon>Bacteria</taxon>
        <taxon>Pseudomonadati</taxon>
        <taxon>Pseudomonadota</taxon>
        <taxon>Gammaproteobacteria</taxon>
        <taxon>Vibrionales</taxon>
        <taxon>Vibrionaceae</taxon>
        <taxon>Aliivibrio</taxon>
    </lineage>
</organism>
<evidence type="ECO:0000313" key="2">
    <source>
        <dbReference type="Proteomes" id="UP000321787"/>
    </source>
</evidence>
<proteinExistence type="predicted"/>
<accession>A0A510UIP4</accession>
<comment type="caution">
    <text evidence="1">The sequence shown here is derived from an EMBL/GenBank/DDBJ whole genome shotgun (WGS) entry which is preliminary data.</text>
</comment>
<dbReference type="AlphaFoldDB" id="A0A510UIP4"/>
<sequence>MIPPPEQLQAISKETIKRNDIDLILPIITHNYKTYFITREKLIGLQQTIRTYNKEISNENRIKQ</sequence>
<reference evidence="1 2" key="1">
    <citation type="submission" date="2019-07" db="EMBL/GenBank/DDBJ databases">
        <title>Whole genome shotgun sequence of Aliivibrio fischeri NBRC 101058.</title>
        <authorList>
            <person name="Hosoyama A."/>
            <person name="Uohara A."/>
            <person name="Ohji S."/>
            <person name="Ichikawa N."/>
        </authorList>
    </citation>
    <scope>NUCLEOTIDE SEQUENCE [LARGE SCALE GENOMIC DNA]</scope>
    <source>
        <strain evidence="1 2">NBRC 101058</strain>
    </source>
</reference>
<name>A0A510UIP4_ALIFS</name>
<evidence type="ECO:0000313" key="1">
    <source>
        <dbReference type="EMBL" id="GEK13220.1"/>
    </source>
</evidence>
<dbReference type="EMBL" id="BJTZ01000005">
    <property type="protein sequence ID" value="GEK13220.1"/>
    <property type="molecule type" value="Genomic_DNA"/>
</dbReference>
<protein>
    <submittedName>
        <fullName evidence="1">Uncharacterized protein</fullName>
    </submittedName>
</protein>
<gene>
    <name evidence="1" type="ORF">AFI02nite_12560</name>
</gene>
<dbReference type="Proteomes" id="UP000321787">
    <property type="component" value="Unassembled WGS sequence"/>
</dbReference>